<dbReference type="GeneID" id="85166043"/>
<accession>A0A087D561</accession>
<keyword evidence="1" id="KW-0472">Membrane</keyword>
<reference evidence="2 3" key="1">
    <citation type="submission" date="2014-03" db="EMBL/GenBank/DDBJ databases">
        <title>Genomics of Bifidobacteria.</title>
        <authorList>
            <person name="Ventura M."/>
            <person name="Milani C."/>
            <person name="Lugli G.A."/>
        </authorList>
    </citation>
    <scope>NUCLEOTIDE SEQUENCE [LARGE SCALE GENOMIC DNA]</scope>
    <source>
        <strain evidence="2 3">LMG 21589</strain>
    </source>
</reference>
<feature type="transmembrane region" description="Helical" evidence="1">
    <location>
        <begin position="128"/>
        <end position="154"/>
    </location>
</feature>
<evidence type="ECO:0000313" key="2">
    <source>
        <dbReference type="EMBL" id="KFI90661.1"/>
    </source>
</evidence>
<comment type="caution">
    <text evidence="2">The sequence shown here is derived from an EMBL/GenBank/DDBJ whole genome shotgun (WGS) entry which is preliminary data.</text>
</comment>
<keyword evidence="1" id="KW-1133">Transmembrane helix</keyword>
<dbReference type="AlphaFoldDB" id="A0A087D561"/>
<dbReference type="InterPro" id="IPR025699">
    <property type="entry name" value="ABC2_memb-like"/>
</dbReference>
<feature type="transmembrane region" description="Helical" evidence="1">
    <location>
        <begin position="166"/>
        <end position="188"/>
    </location>
</feature>
<feature type="transmembrane region" description="Helical" evidence="1">
    <location>
        <begin position="208"/>
        <end position="235"/>
    </location>
</feature>
<proteinExistence type="predicted"/>
<dbReference type="EMBL" id="JGZO01000030">
    <property type="protein sequence ID" value="KFI90661.1"/>
    <property type="molecule type" value="Genomic_DNA"/>
</dbReference>
<evidence type="ECO:0000313" key="3">
    <source>
        <dbReference type="Proteomes" id="UP000029033"/>
    </source>
</evidence>
<feature type="transmembrane region" description="Helical" evidence="1">
    <location>
        <begin position="38"/>
        <end position="59"/>
    </location>
</feature>
<feature type="transmembrane region" description="Helical" evidence="1">
    <location>
        <begin position="80"/>
        <end position="108"/>
    </location>
</feature>
<dbReference type="Proteomes" id="UP000029033">
    <property type="component" value="Unassembled WGS sequence"/>
</dbReference>
<evidence type="ECO:0000256" key="1">
    <source>
        <dbReference type="SAM" id="Phobius"/>
    </source>
</evidence>
<dbReference type="OrthoDB" id="3182271at2"/>
<keyword evidence="3" id="KW-1185">Reference proteome</keyword>
<organism evidence="2 3">
    <name type="scientific">Bifidobacterium scardovii</name>
    <dbReference type="NCBI Taxonomy" id="158787"/>
    <lineage>
        <taxon>Bacteria</taxon>
        <taxon>Bacillati</taxon>
        <taxon>Actinomycetota</taxon>
        <taxon>Actinomycetes</taxon>
        <taxon>Bifidobacteriales</taxon>
        <taxon>Bifidobacteriaceae</taxon>
        <taxon>Bifidobacterium</taxon>
    </lineage>
</organism>
<feature type="transmembrane region" description="Helical" evidence="1">
    <location>
        <begin position="12"/>
        <end position="32"/>
    </location>
</feature>
<dbReference type="RefSeq" id="WP_033519769.1">
    <property type="nucleotide sequence ID" value="NZ_CAUPKV010000031.1"/>
</dbReference>
<dbReference type="STRING" id="158787.BSCA_2467"/>
<dbReference type="eggNOG" id="ENOG5031H2H">
    <property type="taxonomic scope" value="Bacteria"/>
</dbReference>
<sequence>MIRAFRFDLAAIAGNAAVNLTVTVALCVFVGLKMQSVPMVFAAAIFMAFPMVTLSLGMYDELGTWSVYRLSLPVSRRDLVFGRYLTAVAMIGEGFVIAVASTALMAAVSGVWSVASPRSAPLMPASMLAAPALGIALVTASLSILVSVLLFGVITPMYYRLGMTKLTRVIPGIGVLGSIALVALFGGASDRLAAALPAFVDWLQRPASMALVSGGMLAAAVAVMAVSLAVSVRVYETREI</sequence>
<dbReference type="Pfam" id="PF13346">
    <property type="entry name" value="ABC2_membrane_5"/>
    <property type="match status" value="1"/>
</dbReference>
<gene>
    <name evidence="2" type="ORF">BSCA_2467</name>
</gene>
<protein>
    <submittedName>
        <fullName evidence="2">Membrane protein</fullName>
    </submittedName>
</protein>
<keyword evidence="1" id="KW-0812">Transmembrane</keyword>
<name>A0A087D561_9BIFI</name>